<evidence type="ECO:0000256" key="12">
    <source>
        <dbReference type="PROSITE-ProRule" id="PRU01094"/>
    </source>
</evidence>
<comment type="subcellular location">
    <subcellularLocation>
        <location evidence="1">Mitochondrion inner membrane</location>
        <topology evidence="1">Single-pass membrane protein</topology>
    </subcellularLocation>
</comment>
<evidence type="ECO:0000256" key="14">
    <source>
        <dbReference type="SAM" id="MobiDB-lite"/>
    </source>
</evidence>
<feature type="region of interest" description="Disordered" evidence="14">
    <location>
        <begin position="1"/>
        <end position="50"/>
    </location>
</feature>
<gene>
    <name evidence="18" type="ORF">HKI87_09g60210</name>
</gene>
<keyword evidence="13" id="KW-0175">Coiled coil</keyword>
<keyword evidence="9 12" id="KW-0496">Mitochondrion</keyword>
<evidence type="ECO:0000256" key="11">
    <source>
        <dbReference type="ARBA" id="ARBA00031360"/>
    </source>
</evidence>
<dbReference type="Gene3D" id="1.10.238.10">
    <property type="entry name" value="EF-hand"/>
    <property type="match status" value="1"/>
</dbReference>
<dbReference type="InterPro" id="IPR011992">
    <property type="entry name" value="EF-hand-dom_pair"/>
</dbReference>
<dbReference type="PROSITE" id="PS51758">
    <property type="entry name" value="LETM1_RBD"/>
    <property type="match status" value="1"/>
</dbReference>
<keyword evidence="8 15" id="KW-1133">Transmembrane helix</keyword>
<dbReference type="PROSITE" id="PS00018">
    <property type="entry name" value="EF_HAND_1"/>
    <property type="match status" value="1"/>
</dbReference>
<dbReference type="GO" id="GO:0005743">
    <property type="term" value="C:mitochondrial inner membrane"/>
    <property type="evidence" value="ECO:0007669"/>
    <property type="project" value="UniProtKB-SubCell"/>
</dbReference>
<dbReference type="PANTHER" id="PTHR14009">
    <property type="entry name" value="LEUCINE ZIPPER-EF-HAND CONTAINING TRANSMEMBRANE PROTEIN"/>
    <property type="match status" value="1"/>
</dbReference>
<feature type="compositionally biased region" description="Low complexity" evidence="14">
    <location>
        <begin position="1"/>
        <end position="18"/>
    </location>
</feature>
<feature type="coiled-coil region" evidence="13">
    <location>
        <begin position="456"/>
        <end position="483"/>
    </location>
</feature>
<evidence type="ECO:0000259" key="16">
    <source>
        <dbReference type="PROSITE" id="PS50222"/>
    </source>
</evidence>
<sequence length="676" mass="76005">MVSSQAAQAQPSQVAGSSMQSANETEEAAEKVGRKLSIGSDDGNGDGEVVVEPTAEDCHLSIESLDEVEEKLARKKLTKRVSNVMRVYEFIRSAFRVAAYVGRGFASGVSGIRTMSQWSSQEWREKRGEWWKIAKDVLKHYWVGTKLLATEVKVASKYVRKSLRGKTLSRRERRQLTRTTADIFRMVPMLIFLVIPFMELLLPVALTIFPNMLPSTFQDKLQKEENLKKKLRVKLEVASFLQDTVDEMAGNIREKKGGKKAARADALKDFIQKIRSGEEVTNDQISEFAKLFNDEFTLDNLSRVHLVNMCKFAGLTPFGTDVILREQLRNHLRAIRQDDILIRQEGIDTLSPGELREACRARGMRAAFGSDSVGYMQRQLKEWIDLSLNRNLPSSLLLLSRAFIFTRSTAARPAQAQVMDAVKETIGTFDDEVVSDMQVSLDEENKIEAEKKLEYIKQQEELIAEEEVQMAEHEQMCQTQELTKMEEDLALKKTSQLKKVASALAVLASASTVSEERQAFVKVVQKGIRAYQSKLAEKAGAQLLFSGGRLIEHRPAEEPEDPEESVASNLSGKVSKMLKRLDKELDSVEQKVKTTMKVVDKDDDGLVTREEVLGALGFLKEELGQEDLEELIQRLDSAGSSSQSGQIDFGRLLSDLEGKDASPEENWIPPYMRAKQ</sequence>
<evidence type="ECO:0000313" key="19">
    <source>
        <dbReference type="Proteomes" id="UP001472866"/>
    </source>
</evidence>
<evidence type="ECO:0000256" key="3">
    <source>
        <dbReference type="ARBA" id="ARBA00020557"/>
    </source>
</evidence>
<keyword evidence="10 15" id="KW-0472">Membrane</keyword>
<reference evidence="18 19" key="1">
    <citation type="submission" date="2024-03" db="EMBL/GenBank/DDBJ databases">
        <title>Complete genome sequence of the green alga Chloropicon roscoffensis RCC1871.</title>
        <authorList>
            <person name="Lemieux C."/>
            <person name="Pombert J.-F."/>
            <person name="Otis C."/>
            <person name="Turmel M."/>
        </authorList>
    </citation>
    <scope>NUCLEOTIDE SEQUENCE [LARGE SCALE GENOMIC DNA]</scope>
    <source>
        <strain evidence="18 19">RCC1871</strain>
    </source>
</reference>
<evidence type="ECO:0000256" key="1">
    <source>
        <dbReference type="ARBA" id="ARBA00004434"/>
    </source>
</evidence>
<dbReference type="GO" id="GO:0043022">
    <property type="term" value="F:ribosome binding"/>
    <property type="evidence" value="ECO:0007669"/>
    <property type="project" value="InterPro"/>
</dbReference>
<dbReference type="InterPro" id="IPR044202">
    <property type="entry name" value="LETM1/MDM38-like"/>
</dbReference>
<evidence type="ECO:0000256" key="4">
    <source>
        <dbReference type="ARBA" id="ARBA00022449"/>
    </source>
</evidence>
<evidence type="ECO:0000313" key="18">
    <source>
        <dbReference type="EMBL" id="WZN64465.1"/>
    </source>
</evidence>
<keyword evidence="4" id="KW-0050">Antiport</keyword>
<evidence type="ECO:0000256" key="5">
    <source>
        <dbReference type="ARBA" id="ARBA00022692"/>
    </source>
</evidence>
<keyword evidence="5 15" id="KW-0812">Transmembrane</keyword>
<evidence type="ECO:0000256" key="2">
    <source>
        <dbReference type="ARBA" id="ARBA00009584"/>
    </source>
</evidence>
<keyword evidence="4" id="KW-0813">Transport</keyword>
<evidence type="ECO:0000256" key="6">
    <source>
        <dbReference type="ARBA" id="ARBA00022792"/>
    </source>
</evidence>
<dbReference type="Pfam" id="PF07766">
    <property type="entry name" value="LETM1_RBD"/>
    <property type="match status" value="1"/>
</dbReference>
<dbReference type="PROSITE" id="PS50222">
    <property type="entry name" value="EF_HAND_2"/>
    <property type="match status" value="1"/>
</dbReference>
<evidence type="ECO:0000256" key="13">
    <source>
        <dbReference type="SAM" id="Coils"/>
    </source>
</evidence>
<evidence type="ECO:0000256" key="8">
    <source>
        <dbReference type="ARBA" id="ARBA00022989"/>
    </source>
</evidence>
<dbReference type="GO" id="GO:0015297">
    <property type="term" value="F:antiporter activity"/>
    <property type="evidence" value="ECO:0007669"/>
    <property type="project" value="UniProtKB-KW"/>
</dbReference>
<dbReference type="Proteomes" id="UP001472866">
    <property type="component" value="Chromosome 09"/>
</dbReference>
<feature type="domain" description="Letm1 RBD" evidence="17">
    <location>
        <begin position="229"/>
        <end position="431"/>
    </location>
</feature>
<evidence type="ECO:0000256" key="10">
    <source>
        <dbReference type="ARBA" id="ARBA00023136"/>
    </source>
</evidence>
<comment type="similarity">
    <text evidence="2">Belongs to the LETM1 family.</text>
</comment>
<keyword evidence="6" id="KW-0999">Mitochondrion inner membrane</keyword>
<dbReference type="InterPro" id="IPR018247">
    <property type="entry name" value="EF_Hand_1_Ca_BS"/>
</dbReference>
<dbReference type="AlphaFoldDB" id="A0AAX4PDM4"/>
<dbReference type="SUPFAM" id="SSF47473">
    <property type="entry name" value="EF-hand"/>
    <property type="match status" value="1"/>
</dbReference>
<accession>A0AAX4PDM4</accession>
<evidence type="ECO:0000256" key="7">
    <source>
        <dbReference type="ARBA" id="ARBA00022837"/>
    </source>
</evidence>
<keyword evidence="7" id="KW-0106">Calcium</keyword>
<evidence type="ECO:0000256" key="15">
    <source>
        <dbReference type="SAM" id="Phobius"/>
    </source>
</evidence>
<feature type="domain" description="EF-hand" evidence="16">
    <location>
        <begin position="587"/>
        <end position="622"/>
    </location>
</feature>
<dbReference type="EMBL" id="CP151509">
    <property type="protein sequence ID" value="WZN64465.1"/>
    <property type="molecule type" value="Genomic_DNA"/>
</dbReference>
<name>A0AAX4PDM4_9CHLO</name>
<dbReference type="GO" id="GO:0030003">
    <property type="term" value="P:intracellular monoatomic cation homeostasis"/>
    <property type="evidence" value="ECO:0007669"/>
    <property type="project" value="TreeGrafter"/>
</dbReference>
<evidence type="ECO:0000259" key="17">
    <source>
        <dbReference type="PROSITE" id="PS51758"/>
    </source>
</evidence>
<dbReference type="InterPro" id="IPR002048">
    <property type="entry name" value="EF_hand_dom"/>
</dbReference>
<feature type="transmembrane region" description="Helical" evidence="15">
    <location>
        <begin position="183"/>
        <end position="209"/>
    </location>
</feature>
<protein>
    <recommendedName>
        <fullName evidence="3">Mitochondrial proton/calcium exchanger protein</fullName>
    </recommendedName>
    <alternativeName>
        <fullName evidence="11">Leucine zipper-EF-hand-containing transmembrane protein 1</fullName>
    </alternativeName>
</protein>
<proteinExistence type="inferred from homology"/>
<organism evidence="18 19">
    <name type="scientific">Chloropicon roscoffensis</name>
    <dbReference type="NCBI Taxonomy" id="1461544"/>
    <lineage>
        <taxon>Eukaryota</taxon>
        <taxon>Viridiplantae</taxon>
        <taxon>Chlorophyta</taxon>
        <taxon>Chloropicophyceae</taxon>
        <taxon>Chloropicales</taxon>
        <taxon>Chloropicaceae</taxon>
        <taxon>Chloropicon</taxon>
    </lineage>
</organism>
<evidence type="ECO:0000256" key="9">
    <source>
        <dbReference type="ARBA" id="ARBA00023128"/>
    </source>
</evidence>
<dbReference type="GO" id="GO:0005509">
    <property type="term" value="F:calcium ion binding"/>
    <property type="evidence" value="ECO:0007669"/>
    <property type="project" value="InterPro"/>
</dbReference>
<dbReference type="PANTHER" id="PTHR14009:SF1">
    <property type="entry name" value="MITOCHONDRIAL PROTON_CALCIUM EXCHANGER PROTEIN"/>
    <property type="match status" value="1"/>
</dbReference>
<keyword evidence="19" id="KW-1185">Reference proteome</keyword>
<dbReference type="InterPro" id="IPR033122">
    <property type="entry name" value="LETM1-like_RBD"/>
</dbReference>